<dbReference type="InterPro" id="IPR027417">
    <property type="entry name" value="P-loop_NTPase"/>
</dbReference>
<dbReference type="GO" id="GO:0005525">
    <property type="term" value="F:GTP binding"/>
    <property type="evidence" value="ECO:0007669"/>
    <property type="project" value="InterPro"/>
</dbReference>
<dbReference type="OrthoDB" id="299781at2759"/>
<dbReference type="KEGG" id="beq:BEWA_023340"/>
<accession>L0AVB7</accession>
<dbReference type="InterPro" id="IPR001806">
    <property type="entry name" value="Small_GTPase"/>
</dbReference>
<name>L0AVB7_THEEQ</name>
<dbReference type="Gene3D" id="3.40.50.300">
    <property type="entry name" value="P-loop containing nucleotide triphosphate hydrolases"/>
    <property type="match status" value="1"/>
</dbReference>
<gene>
    <name evidence="1" type="ORF">BEWA_023340</name>
</gene>
<dbReference type="PRINTS" id="PR00449">
    <property type="entry name" value="RASTRNSFRMNG"/>
</dbReference>
<dbReference type="AlphaFoldDB" id="L0AVB7"/>
<organism evidence="1 2">
    <name type="scientific">Theileria equi strain WA</name>
    <dbReference type="NCBI Taxonomy" id="1537102"/>
    <lineage>
        <taxon>Eukaryota</taxon>
        <taxon>Sar</taxon>
        <taxon>Alveolata</taxon>
        <taxon>Apicomplexa</taxon>
        <taxon>Aconoidasida</taxon>
        <taxon>Piroplasmida</taxon>
        <taxon>Theileriidae</taxon>
        <taxon>Theileria</taxon>
    </lineage>
</organism>
<dbReference type="GeneID" id="15806839"/>
<dbReference type="SUPFAM" id="SSF52540">
    <property type="entry name" value="P-loop containing nucleoside triphosphate hydrolases"/>
    <property type="match status" value="1"/>
</dbReference>
<dbReference type="GO" id="GO:0003924">
    <property type="term" value="F:GTPase activity"/>
    <property type="evidence" value="ECO:0007669"/>
    <property type="project" value="InterPro"/>
</dbReference>
<protein>
    <submittedName>
        <fullName evidence="1">Uncharacterized protein</fullName>
    </submittedName>
</protein>
<evidence type="ECO:0000313" key="1">
    <source>
        <dbReference type="EMBL" id="AFZ79485.1"/>
    </source>
</evidence>
<dbReference type="STRING" id="1537102.L0AVB7"/>
<reference evidence="1 2" key="1">
    <citation type="journal article" date="2012" name="BMC Genomics">
        <title>Comparative genomic analysis and phylogenetic position of Theileria equi.</title>
        <authorList>
            <person name="Kappmeyer L.S."/>
            <person name="Thiagarajan M."/>
            <person name="Herndon D.R."/>
            <person name="Ramsay J.D."/>
            <person name="Caler E."/>
            <person name="Djikeng A."/>
            <person name="Gillespie J.J."/>
            <person name="Lau A.O."/>
            <person name="Roalson E.H."/>
            <person name="Silva J.C."/>
            <person name="Silva M.G."/>
            <person name="Suarez C.E."/>
            <person name="Ueti M.W."/>
            <person name="Nene V.M."/>
            <person name="Mealey R.H."/>
            <person name="Knowles D.P."/>
            <person name="Brayton K.A."/>
        </authorList>
    </citation>
    <scope>NUCLEOTIDE SEQUENCE [LARGE SCALE GENOMIC DNA]</scope>
    <source>
        <strain evidence="1 2">WA</strain>
    </source>
</reference>
<evidence type="ECO:0000313" key="2">
    <source>
        <dbReference type="Proteomes" id="UP000031512"/>
    </source>
</evidence>
<dbReference type="Proteomes" id="UP000031512">
    <property type="component" value="Chromosome 1"/>
</dbReference>
<dbReference type="Pfam" id="PF00071">
    <property type="entry name" value="Ras"/>
    <property type="match status" value="1"/>
</dbReference>
<dbReference type="eggNOG" id="ENOG502SG56">
    <property type="taxonomic scope" value="Eukaryota"/>
</dbReference>
<dbReference type="RefSeq" id="XP_004829151.1">
    <property type="nucleotide sequence ID" value="XM_004829094.1"/>
</dbReference>
<dbReference type="VEuPathDB" id="PiroplasmaDB:BEWA_023340"/>
<sequence>MPQIIIDNVGIPFLRLTLLGPNFSGKTFLANALLNNMLPPVYRHTKLPEIYYYLHRLSSDNPLTNEAYDDVNSFMFEIEDTTTDTDLFSFIDMKSFQYPYDEECKVYIPFSSYNPPKIPLKADDEYVPTSQRRMSFLVLFDATSRESYLNAISIIEVLLSRSSIGVMEPIVALVANKVDLLDVSFMNRDTFGNTIDVLSEAERYSQSKTIPFYRISALTKKNVNTMIKEIAYLIYGNVRLWELVLNDD</sequence>
<proteinExistence type="predicted"/>
<keyword evidence="2" id="KW-1185">Reference proteome</keyword>
<dbReference type="EMBL" id="CP001669">
    <property type="protein sequence ID" value="AFZ79485.1"/>
    <property type="molecule type" value="Genomic_DNA"/>
</dbReference>